<evidence type="ECO:0000259" key="3">
    <source>
        <dbReference type="Pfam" id="PF01648"/>
    </source>
</evidence>
<evidence type="ECO:0000256" key="1">
    <source>
        <dbReference type="ARBA" id="ARBA00010990"/>
    </source>
</evidence>
<keyword evidence="6" id="KW-1185">Reference proteome</keyword>
<dbReference type="Pfam" id="PF01648">
    <property type="entry name" value="ACPS"/>
    <property type="match status" value="1"/>
</dbReference>
<dbReference type="InterPro" id="IPR050559">
    <property type="entry name" value="P-Pant_transferase_sf"/>
</dbReference>
<dbReference type="Proteomes" id="UP001221519">
    <property type="component" value="Chromosome"/>
</dbReference>
<dbReference type="InterPro" id="IPR037143">
    <property type="entry name" value="4-PPantetheinyl_Trfase_dom_sf"/>
</dbReference>
<feature type="domain" description="4'-phosphopantetheinyl transferase" evidence="3">
    <location>
        <begin position="106"/>
        <end position="188"/>
    </location>
</feature>
<dbReference type="PANTHER" id="PTHR12215:SF10">
    <property type="entry name" value="L-AMINOADIPATE-SEMIALDEHYDE DEHYDROGENASE-PHOSPHOPANTETHEINYL TRANSFERASE"/>
    <property type="match status" value="1"/>
</dbReference>
<dbReference type="EMBL" id="CP118108">
    <property type="protein sequence ID" value="WDI02819.1"/>
    <property type="molecule type" value="Genomic_DNA"/>
</dbReference>
<dbReference type="GO" id="GO:0016740">
    <property type="term" value="F:transferase activity"/>
    <property type="evidence" value="ECO:0007669"/>
    <property type="project" value="UniProtKB-KW"/>
</dbReference>
<protein>
    <submittedName>
        <fullName evidence="5">4'-phosphopantetheinyl transferase superfamily protein</fullName>
    </submittedName>
</protein>
<dbReference type="PANTHER" id="PTHR12215">
    <property type="entry name" value="PHOSPHOPANTETHEINE TRANSFERASE"/>
    <property type="match status" value="1"/>
</dbReference>
<evidence type="ECO:0000259" key="4">
    <source>
        <dbReference type="Pfam" id="PF22624"/>
    </source>
</evidence>
<feature type="domain" description="4'-phosphopantetheinyl transferase N-terminal" evidence="4">
    <location>
        <begin position="26"/>
        <end position="100"/>
    </location>
</feature>
<dbReference type="InterPro" id="IPR055066">
    <property type="entry name" value="AASDHPPT_N"/>
</dbReference>
<reference evidence="5 6" key="1">
    <citation type="submission" date="2023-02" db="EMBL/GenBank/DDBJ databases">
        <title>Pathogen: clinical or host-associated sample.</title>
        <authorList>
            <person name="Hergert J."/>
            <person name="Casey R."/>
            <person name="Wagner J."/>
            <person name="Young E.L."/>
            <person name="Oakeson K.F."/>
        </authorList>
    </citation>
    <scope>NUCLEOTIDE SEQUENCE [LARGE SCALE GENOMIC DNA]</scope>
    <source>
        <strain evidence="5 6">2022CK-00829</strain>
    </source>
</reference>
<gene>
    <name evidence="5" type="ORF">PUW25_02185</name>
</gene>
<proteinExistence type="inferred from homology"/>
<dbReference type="Pfam" id="PF22624">
    <property type="entry name" value="AASDHPPT_N"/>
    <property type="match status" value="1"/>
</dbReference>
<name>A0ABY7XDB9_9BACL</name>
<organism evidence="5 6">
    <name type="scientific">Paenibacillus urinalis</name>
    <dbReference type="NCBI Taxonomy" id="521520"/>
    <lineage>
        <taxon>Bacteria</taxon>
        <taxon>Bacillati</taxon>
        <taxon>Bacillota</taxon>
        <taxon>Bacilli</taxon>
        <taxon>Bacillales</taxon>
        <taxon>Paenibacillaceae</taxon>
        <taxon>Paenibacillus</taxon>
    </lineage>
</organism>
<dbReference type="InterPro" id="IPR008278">
    <property type="entry name" value="4-PPantetheinyl_Trfase_dom"/>
</dbReference>
<dbReference type="Gene3D" id="3.90.470.20">
    <property type="entry name" value="4'-phosphopantetheinyl transferase domain"/>
    <property type="match status" value="2"/>
</dbReference>
<evidence type="ECO:0000313" key="6">
    <source>
        <dbReference type="Proteomes" id="UP001221519"/>
    </source>
</evidence>
<keyword evidence="2 5" id="KW-0808">Transferase</keyword>
<accession>A0ABY7XDB9</accession>
<evidence type="ECO:0000256" key="2">
    <source>
        <dbReference type="ARBA" id="ARBA00022679"/>
    </source>
</evidence>
<dbReference type="SUPFAM" id="SSF56214">
    <property type="entry name" value="4'-phosphopantetheinyl transferase"/>
    <property type="match status" value="2"/>
</dbReference>
<dbReference type="RefSeq" id="WP_047911453.1">
    <property type="nucleotide sequence ID" value="NZ_CP118106.1"/>
</dbReference>
<evidence type="ECO:0000313" key="5">
    <source>
        <dbReference type="EMBL" id="WDI02819.1"/>
    </source>
</evidence>
<sequence>MSCTLEVWIQYTSAQGQCTLAPELRNALNDSEVKRMLRYRTLKDRTQFAASRAFLKYVLSQHLDCSPQSVQLEYHANGKPFVRQGIEFNLAHTDQLTCVAIAGSCPVGVDVERMRDMLRAERIASRFLTPSERKYCLASSNEQDRTRILLQMLTRKEALAKATGLGIGGRWLKLNTLAEDYTWIRHSQLESGESYTTRPLYLSNDYIGSVCYLGRGSMSLKYRTIR</sequence>
<comment type="similarity">
    <text evidence="1">Belongs to the P-Pant transferase superfamily. Gsp/Sfp/HetI/AcpT family.</text>
</comment>